<protein>
    <submittedName>
        <fullName evidence="2">Uncharacterized protein</fullName>
    </submittedName>
</protein>
<gene>
    <name evidence="2" type="ORF">TRSC58_05469</name>
</gene>
<evidence type="ECO:0000313" key="2">
    <source>
        <dbReference type="EMBL" id="ESL06850.1"/>
    </source>
</evidence>
<proteinExistence type="predicted"/>
<dbReference type="EMBL" id="AUPL01005469">
    <property type="protein sequence ID" value="ESL06850.1"/>
    <property type="molecule type" value="Genomic_DNA"/>
</dbReference>
<organism evidence="2 3">
    <name type="scientific">Trypanosoma rangeli SC58</name>
    <dbReference type="NCBI Taxonomy" id="429131"/>
    <lineage>
        <taxon>Eukaryota</taxon>
        <taxon>Discoba</taxon>
        <taxon>Euglenozoa</taxon>
        <taxon>Kinetoplastea</taxon>
        <taxon>Metakinetoplastina</taxon>
        <taxon>Trypanosomatida</taxon>
        <taxon>Trypanosomatidae</taxon>
        <taxon>Trypanosoma</taxon>
        <taxon>Herpetosoma</taxon>
    </lineage>
</organism>
<name>A0A061IXN6_TRYRA</name>
<accession>A0A061IXN6</accession>
<dbReference type="AlphaFoldDB" id="A0A061IXN6"/>
<dbReference type="Proteomes" id="UP000031737">
    <property type="component" value="Unassembled WGS sequence"/>
</dbReference>
<sequence length="544" mass="59685">MLLPSLFLCLQRRRLQRHIYIYIKTQDTRREERGGAGRVMVARKRWVWYPRLAKRRKEKLAAEAVKTSPNNVGTRGKRVVAGAASRGRKTSLSVAATEDAKAARTNVISNNAAAPDTKVRGTASVTSPPGAPLYANEYCPPHPTRWYHLGLPLLAERVRGLLLGRPLMAAHPSAVAMGASLADEEALSWLFPAVHNGEWFATPWEFIDHCRSIPHKLLCENAPLIPLVAFRNTRRRHSTPPPAAGITARSLSDREAEAVTHRPDGAASEDLAKVRQAYYWWFAHLHTTLVRFGQHDWGAYLVSRGNAAKLRHLESVGKVWGRYRMFQTAVADAVARCLASSSQLVWQALPEATFTMTCIILEVYGRMSHETLPLHGISGLRAEDMARPLCMHEDQVMWVNDDPTTDAIAAAAMATAKQEASLGGCERAAIIALAVHLAKTVTGVRHVEGNNGSCVDDDVASATVEPGPFSAASGTEAAAGFFSHMCSSADGKDEEERIMGLVMWLYLADTAEHTPAQTAVQPRTQTECGEQNLLHCNARMNICR</sequence>
<evidence type="ECO:0000313" key="3">
    <source>
        <dbReference type="Proteomes" id="UP000031737"/>
    </source>
</evidence>
<dbReference type="OrthoDB" id="248863at2759"/>
<dbReference type="VEuPathDB" id="TriTrypDB:TRSC58_05469"/>
<feature type="region of interest" description="Disordered" evidence="1">
    <location>
        <begin position="62"/>
        <end position="83"/>
    </location>
</feature>
<keyword evidence="3" id="KW-1185">Reference proteome</keyword>
<comment type="caution">
    <text evidence="2">The sequence shown here is derived from an EMBL/GenBank/DDBJ whole genome shotgun (WGS) entry which is preliminary data.</text>
</comment>
<evidence type="ECO:0000256" key="1">
    <source>
        <dbReference type="SAM" id="MobiDB-lite"/>
    </source>
</evidence>
<reference evidence="2 3" key="1">
    <citation type="submission" date="2013-07" db="EMBL/GenBank/DDBJ databases">
        <authorList>
            <person name="Stoco P.H."/>
            <person name="Wagner G."/>
            <person name="Gerber A."/>
            <person name="Zaha A."/>
            <person name="Thompson C."/>
            <person name="Bartholomeu D.C."/>
            <person name="Luckemeyer D.D."/>
            <person name="Bahia D."/>
            <person name="Loreto E."/>
            <person name="Prestes E.B."/>
            <person name="Lima F.M."/>
            <person name="Rodrigues-Luiz G."/>
            <person name="Vallejo G.A."/>
            <person name="Filho J.F."/>
            <person name="Monteiro K.M."/>
            <person name="Tyler K.M."/>
            <person name="de Almeida L.G."/>
            <person name="Ortiz M.F."/>
            <person name="Siervo M.A."/>
            <person name="de Moraes M.H."/>
            <person name="Cunha O.L."/>
            <person name="Mendonca-Neto R."/>
            <person name="Silva R."/>
            <person name="Teixeira S.M."/>
            <person name="Murta S.M."/>
            <person name="Sincero T.C."/>
            <person name="Mendes T.A."/>
            <person name="Urmenyi T.P."/>
            <person name="Silva V.G."/>
            <person name="da Rocha W.D."/>
            <person name="Andersson B."/>
            <person name="Romanha A.J."/>
            <person name="Steindel M."/>
            <person name="de Vasconcelos A.T."/>
            <person name="Grisard E.C."/>
        </authorList>
    </citation>
    <scope>NUCLEOTIDE SEQUENCE [LARGE SCALE GENOMIC DNA]</scope>
    <source>
        <strain evidence="2 3">SC58</strain>
    </source>
</reference>